<dbReference type="EMBL" id="UGFC01000006">
    <property type="protein sequence ID" value="STM19101.1"/>
    <property type="molecule type" value="Genomic_DNA"/>
</dbReference>
<evidence type="ECO:0000313" key="1">
    <source>
        <dbReference type="EMBL" id="STM19101.1"/>
    </source>
</evidence>
<evidence type="ECO:0000313" key="2">
    <source>
        <dbReference type="Proteomes" id="UP000254174"/>
    </source>
</evidence>
<accession>A0A377DDN1</accession>
<dbReference type="Proteomes" id="UP000254174">
    <property type="component" value="Unassembled WGS sequence"/>
</dbReference>
<reference evidence="1 2" key="1">
    <citation type="submission" date="2018-06" db="EMBL/GenBank/DDBJ databases">
        <authorList>
            <consortium name="Pathogen Informatics"/>
            <person name="Doyle S."/>
        </authorList>
    </citation>
    <scope>NUCLEOTIDE SEQUENCE [LARGE SCALE GENOMIC DNA]</scope>
    <source>
        <strain evidence="1 2">NCTC7922</strain>
    </source>
</reference>
<sequence length="105" mass="12128">MAGDLGNNLRSYRGCRRDRLRRFNLGVPHFKALGQHAFQVDQHAVEHWEERRVIEIVIVNITTFMCLHHVTRQQVLACIVFSHDPGQQIALGWNHLAVFVGVFVE</sequence>
<protein>
    <submittedName>
        <fullName evidence="1">Uncharacterized protein</fullName>
    </submittedName>
</protein>
<dbReference type="AlphaFoldDB" id="A0A377DDN1"/>
<name>A0A377DDN1_ECOLX</name>
<organism evidence="1 2">
    <name type="scientific">Escherichia coli</name>
    <dbReference type="NCBI Taxonomy" id="562"/>
    <lineage>
        <taxon>Bacteria</taxon>
        <taxon>Pseudomonadati</taxon>
        <taxon>Pseudomonadota</taxon>
        <taxon>Gammaproteobacteria</taxon>
        <taxon>Enterobacterales</taxon>
        <taxon>Enterobacteriaceae</taxon>
        <taxon>Escherichia</taxon>
    </lineage>
</organism>
<gene>
    <name evidence="1" type="ORF">NCTC7922_05313</name>
</gene>
<proteinExistence type="predicted"/>